<name>A0A8D8BT63_CULPI</name>
<organism evidence="2">
    <name type="scientific">Culex pipiens</name>
    <name type="common">House mosquito</name>
    <dbReference type="NCBI Taxonomy" id="7175"/>
    <lineage>
        <taxon>Eukaryota</taxon>
        <taxon>Metazoa</taxon>
        <taxon>Ecdysozoa</taxon>
        <taxon>Arthropoda</taxon>
        <taxon>Hexapoda</taxon>
        <taxon>Insecta</taxon>
        <taxon>Pterygota</taxon>
        <taxon>Neoptera</taxon>
        <taxon>Endopterygota</taxon>
        <taxon>Diptera</taxon>
        <taxon>Nematocera</taxon>
        <taxon>Culicoidea</taxon>
        <taxon>Culicidae</taxon>
        <taxon>Culicinae</taxon>
        <taxon>Culicini</taxon>
        <taxon>Culex</taxon>
        <taxon>Culex</taxon>
    </lineage>
</organism>
<accession>A0A8D8BT63</accession>
<proteinExistence type="predicted"/>
<feature type="compositionally biased region" description="Polar residues" evidence="1">
    <location>
        <begin position="140"/>
        <end position="161"/>
    </location>
</feature>
<reference evidence="2" key="1">
    <citation type="submission" date="2021-05" db="EMBL/GenBank/DDBJ databases">
        <authorList>
            <person name="Alioto T."/>
            <person name="Alioto T."/>
            <person name="Gomez Garrido J."/>
        </authorList>
    </citation>
    <scope>NUCLEOTIDE SEQUENCE</scope>
</reference>
<evidence type="ECO:0000256" key="1">
    <source>
        <dbReference type="SAM" id="MobiDB-lite"/>
    </source>
</evidence>
<dbReference type="EMBL" id="HBUE01080729">
    <property type="protein sequence ID" value="CAG6477381.1"/>
    <property type="molecule type" value="Transcribed_RNA"/>
</dbReference>
<sequence length="180" mass="19800">MPLTLACNFLPSRTNTNVRYHFRSDTQKSVRESSRRVRSCTSTTCAFATFDNACAGKFGAVNDSLVLAVVLAEKAVRRTAPSKKERHVSARFLGHPPANKSSAGTPHLGLDKRVGVKYRIVARRRPTATNERSPLANCHTEATNGGTNSTEQHQSALQESTSPTAAVVRRRTRRKRKSPQ</sequence>
<dbReference type="EMBL" id="HBUE01080728">
    <property type="protein sequence ID" value="CAG6477380.1"/>
    <property type="molecule type" value="Transcribed_RNA"/>
</dbReference>
<evidence type="ECO:0000313" key="2">
    <source>
        <dbReference type="EMBL" id="CAG6477381.1"/>
    </source>
</evidence>
<dbReference type="EMBL" id="HBUE01080730">
    <property type="protein sequence ID" value="CAG6477382.1"/>
    <property type="molecule type" value="Transcribed_RNA"/>
</dbReference>
<dbReference type="EMBL" id="HBUE01080723">
    <property type="protein sequence ID" value="CAG6477378.1"/>
    <property type="molecule type" value="Transcribed_RNA"/>
</dbReference>
<protein>
    <submittedName>
        <fullName evidence="2">(northern house mosquito) hypothetical protein</fullName>
    </submittedName>
</protein>
<feature type="compositionally biased region" description="Basic residues" evidence="1">
    <location>
        <begin position="168"/>
        <end position="180"/>
    </location>
</feature>
<dbReference type="AlphaFoldDB" id="A0A8D8BT63"/>
<feature type="region of interest" description="Disordered" evidence="1">
    <location>
        <begin position="122"/>
        <end position="180"/>
    </location>
</feature>